<dbReference type="InterPro" id="IPR011008">
    <property type="entry name" value="Dimeric_a/b-barrel"/>
</dbReference>
<dbReference type="EMBL" id="LGSI01000002">
    <property type="protein sequence ID" value="OCR27064.1"/>
    <property type="molecule type" value="Genomic_DNA"/>
</dbReference>
<dbReference type="PANTHER" id="PTHR33336:SF1">
    <property type="entry name" value="(4S)-4-HYDROXY-5-PHOSPHONOOXYPENTANE-2,3-DIONE ISOMERASE"/>
    <property type="match status" value="1"/>
</dbReference>
<dbReference type="Pfam" id="PF03992">
    <property type="entry name" value="ABM"/>
    <property type="match status" value="1"/>
</dbReference>
<dbReference type="SUPFAM" id="SSF54909">
    <property type="entry name" value="Dimeric alpha+beta barrel"/>
    <property type="match status" value="1"/>
</dbReference>
<accession>A0A1C7ZAH9</accession>
<dbReference type="PANTHER" id="PTHR33336">
    <property type="entry name" value="QUINOL MONOOXYGENASE YGIN-RELATED"/>
    <property type="match status" value="1"/>
</dbReference>
<reference evidence="2 3" key="1">
    <citation type="submission" date="2015-07" db="EMBL/GenBank/DDBJ databases">
        <title>Draft genome sequence of a diazotrophic, plant growth-promoting rhizobacterium of the Pseudomonas syringae complex.</title>
        <authorList>
            <person name="Patten C.L."/>
            <person name="Jeong H."/>
        </authorList>
    </citation>
    <scope>NUCLEOTIDE SEQUENCE [LARGE SCALE GENOMIC DNA]</scope>
    <source>
        <strain evidence="2 3">GR12-2</strain>
    </source>
</reference>
<organism evidence="2 3">
    <name type="scientific">Pseudomonas syringae</name>
    <dbReference type="NCBI Taxonomy" id="317"/>
    <lineage>
        <taxon>Bacteria</taxon>
        <taxon>Pseudomonadati</taxon>
        <taxon>Pseudomonadota</taxon>
        <taxon>Gammaproteobacteria</taxon>
        <taxon>Pseudomonadales</taxon>
        <taxon>Pseudomonadaceae</taxon>
        <taxon>Pseudomonas</taxon>
    </lineage>
</organism>
<proteinExistence type="predicted"/>
<evidence type="ECO:0000313" key="2">
    <source>
        <dbReference type="EMBL" id="OCR27064.1"/>
    </source>
</evidence>
<evidence type="ECO:0000313" key="3">
    <source>
        <dbReference type="Proteomes" id="UP000093104"/>
    </source>
</evidence>
<gene>
    <name evidence="2" type="ORF">AFK24_00265</name>
</gene>
<comment type="caution">
    <text evidence="2">The sequence shown here is derived from an EMBL/GenBank/DDBJ whole genome shotgun (WGS) entry which is preliminary data.</text>
</comment>
<dbReference type="Proteomes" id="UP000093104">
    <property type="component" value="Unassembled WGS sequence"/>
</dbReference>
<dbReference type="GO" id="GO:0016491">
    <property type="term" value="F:oxidoreductase activity"/>
    <property type="evidence" value="ECO:0007669"/>
    <property type="project" value="TreeGrafter"/>
</dbReference>
<protein>
    <recommendedName>
        <fullName evidence="1">ABM domain-containing protein</fullName>
    </recommendedName>
</protein>
<feature type="domain" description="ABM" evidence="1">
    <location>
        <begin position="17"/>
        <end position="106"/>
    </location>
</feature>
<dbReference type="GO" id="GO:0005829">
    <property type="term" value="C:cytosol"/>
    <property type="evidence" value="ECO:0007669"/>
    <property type="project" value="TreeGrafter"/>
</dbReference>
<dbReference type="AlphaFoldDB" id="A0A1C7ZAH9"/>
<dbReference type="InterPro" id="IPR007138">
    <property type="entry name" value="ABM_dom"/>
</dbReference>
<dbReference type="PROSITE" id="PS51725">
    <property type="entry name" value="ABM"/>
    <property type="match status" value="1"/>
</dbReference>
<sequence>MPRIVYERRPNVSLTTFVVIARITLQPGSRTAFLPVAAADARESLANEAGCIAFNVLVPEDDENHVVFHEIYRDREAFDLHLTQPHFHAFERDAEHLMVGKPEITFFGAYSN</sequence>
<dbReference type="Gene3D" id="3.30.70.100">
    <property type="match status" value="1"/>
</dbReference>
<evidence type="ECO:0000259" key="1">
    <source>
        <dbReference type="PROSITE" id="PS51725"/>
    </source>
</evidence>
<name>A0A1C7ZAH9_PSESX</name>
<dbReference type="InterPro" id="IPR050744">
    <property type="entry name" value="AI-2_Isomerase_LsrG"/>
</dbReference>